<gene>
    <name evidence="2" type="ORF">M413DRAFT_17339</name>
</gene>
<name>A0A0C3C8W7_HEBCY</name>
<evidence type="ECO:0000313" key="2">
    <source>
        <dbReference type="EMBL" id="KIM45300.1"/>
    </source>
</evidence>
<dbReference type="PANTHER" id="PTHR33254">
    <property type="entry name" value="4-HYDROXY-4-METHYL-2-OXOGLUTARATE ALDOLASE 3-RELATED"/>
    <property type="match status" value="1"/>
</dbReference>
<dbReference type="InterPro" id="IPR036704">
    <property type="entry name" value="RraA/RraA-like_sf"/>
</dbReference>
<reference evidence="3" key="2">
    <citation type="submission" date="2015-01" db="EMBL/GenBank/DDBJ databases">
        <title>Evolutionary Origins and Diversification of the Mycorrhizal Mutualists.</title>
        <authorList>
            <consortium name="DOE Joint Genome Institute"/>
            <consortium name="Mycorrhizal Genomics Consortium"/>
            <person name="Kohler A."/>
            <person name="Kuo A."/>
            <person name="Nagy L.G."/>
            <person name="Floudas D."/>
            <person name="Copeland A."/>
            <person name="Barry K.W."/>
            <person name="Cichocki N."/>
            <person name="Veneault-Fourrey C."/>
            <person name="LaButti K."/>
            <person name="Lindquist E.A."/>
            <person name="Lipzen A."/>
            <person name="Lundell T."/>
            <person name="Morin E."/>
            <person name="Murat C."/>
            <person name="Riley R."/>
            <person name="Ohm R."/>
            <person name="Sun H."/>
            <person name="Tunlid A."/>
            <person name="Henrissat B."/>
            <person name="Grigoriev I.V."/>
            <person name="Hibbett D.S."/>
            <person name="Martin F."/>
        </authorList>
    </citation>
    <scope>NUCLEOTIDE SEQUENCE [LARGE SCALE GENOMIC DNA]</scope>
    <source>
        <strain evidence="3">h7</strain>
    </source>
</reference>
<dbReference type="GO" id="GO:0046872">
    <property type="term" value="F:metal ion binding"/>
    <property type="evidence" value="ECO:0007669"/>
    <property type="project" value="UniProtKB-KW"/>
</dbReference>
<keyword evidence="3" id="KW-1185">Reference proteome</keyword>
<feature type="binding site" evidence="1">
    <location>
        <position position="127"/>
    </location>
    <ligand>
        <name>Mg(2+)</name>
        <dbReference type="ChEBI" id="CHEBI:18420"/>
    </ligand>
</feature>
<dbReference type="CDD" id="cd16841">
    <property type="entry name" value="RraA_family"/>
    <property type="match status" value="1"/>
</dbReference>
<evidence type="ECO:0000256" key="1">
    <source>
        <dbReference type="PIRSR" id="PIRSR605493-1"/>
    </source>
</evidence>
<keyword evidence="1" id="KW-0460">Magnesium</keyword>
<comment type="cofactor">
    <cofactor evidence="1">
        <name>Mg(2+)</name>
        <dbReference type="ChEBI" id="CHEBI:18420"/>
    </cofactor>
</comment>
<dbReference type="PANTHER" id="PTHR33254:SF4">
    <property type="entry name" value="4-HYDROXY-4-METHYL-2-OXOGLUTARATE ALDOLASE 3-RELATED"/>
    <property type="match status" value="1"/>
</dbReference>
<sequence>MSTLTRLRLSSIKARLSSFSPCEISDALIKLSVPHGGHIPDIHMVSPAASNSNVRICSPAYTVQMVHASNTMAPKLSAHFVDTAPEDSVVVIDAPPDTKSAVWGGLMSAGALARGATGVIISGRCRDLGEHRKLAFPVFSRGHSTLAVNVPLTIYPQGPGADTFPPVTINPGDWMIADEDGVVCVPRDLESQVIDLATRGREIDERCMEDIKAGKGVQESFKLHRGK</sequence>
<dbReference type="Pfam" id="PF03737">
    <property type="entry name" value="RraA-like"/>
    <property type="match status" value="1"/>
</dbReference>
<reference evidence="2 3" key="1">
    <citation type="submission" date="2014-04" db="EMBL/GenBank/DDBJ databases">
        <authorList>
            <consortium name="DOE Joint Genome Institute"/>
            <person name="Kuo A."/>
            <person name="Gay G."/>
            <person name="Dore J."/>
            <person name="Kohler A."/>
            <person name="Nagy L.G."/>
            <person name="Floudas D."/>
            <person name="Copeland A."/>
            <person name="Barry K.W."/>
            <person name="Cichocki N."/>
            <person name="Veneault-Fourrey C."/>
            <person name="LaButti K."/>
            <person name="Lindquist E.A."/>
            <person name="Lipzen A."/>
            <person name="Lundell T."/>
            <person name="Morin E."/>
            <person name="Murat C."/>
            <person name="Sun H."/>
            <person name="Tunlid A."/>
            <person name="Henrissat B."/>
            <person name="Grigoriev I.V."/>
            <person name="Hibbett D.S."/>
            <person name="Martin F."/>
            <person name="Nordberg H.P."/>
            <person name="Cantor M.N."/>
            <person name="Hua S.X."/>
        </authorList>
    </citation>
    <scope>NUCLEOTIDE SEQUENCE [LARGE SCALE GENOMIC DNA]</scope>
    <source>
        <strain evidence="3">h7</strain>
    </source>
</reference>
<dbReference type="Proteomes" id="UP000053424">
    <property type="component" value="Unassembled WGS sequence"/>
</dbReference>
<dbReference type="GO" id="GO:0008948">
    <property type="term" value="F:oxaloacetate decarboxylase activity"/>
    <property type="evidence" value="ECO:0007669"/>
    <property type="project" value="TreeGrafter"/>
</dbReference>
<evidence type="ECO:0008006" key="4">
    <source>
        <dbReference type="Google" id="ProtNLM"/>
    </source>
</evidence>
<dbReference type="OrthoDB" id="1476984at2759"/>
<protein>
    <recommendedName>
        <fullName evidence="4">RraA-like protein</fullName>
    </recommendedName>
</protein>
<organism evidence="2 3">
    <name type="scientific">Hebeloma cylindrosporum</name>
    <dbReference type="NCBI Taxonomy" id="76867"/>
    <lineage>
        <taxon>Eukaryota</taxon>
        <taxon>Fungi</taxon>
        <taxon>Dikarya</taxon>
        <taxon>Basidiomycota</taxon>
        <taxon>Agaricomycotina</taxon>
        <taxon>Agaricomycetes</taxon>
        <taxon>Agaricomycetidae</taxon>
        <taxon>Agaricales</taxon>
        <taxon>Agaricineae</taxon>
        <taxon>Hymenogastraceae</taxon>
        <taxon>Hebeloma</taxon>
    </lineage>
</organism>
<dbReference type="STRING" id="686832.A0A0C3C8W7"/>
<proteinExistence type="predicted"/>
<keyword evidence="1" id="KW-0479">Metal-binding</keyword>
<dbReference type="InterPro" id="IPR005493">
    <property type="entry name" value="RraA/RraA-like"/>
</dbReference>
<dbReference type="AlphaFoldDB" id="A0A0C3C8W7"/>
<dbReference type="EMBL" id="KN831772">
    <property type="protein sequence ID" value="KIM45300.1"/>
    <property type="molecule type" value="Genomic_DNA"/>
</dbReference>
<evidence type="ECO:0000313" key="3">
    <source>
        <dbReference type="Proteomes" id="UP000053424"/>
    </source>
</evidence>
<feature type="binding site" evidence="1">
    <location>
        <begin position="104"/>
        <end position="107"/>
    </location>
    <ligand>
        <name>substrate</name>
    </ligand>
</feature>
<dbReference type="SUPFAM" id="SSF89562">
    <property type="entry name" value="RraA-like"/>
    <property type="match status" value="1"/>
</dbReference>
<accession>A0A0C3C8W7</accession>
<feature type="binding site" evidence="1">
    <location>
        <position position="126"/>
    </location>
    <ligand>
        <name>substrate</name>
    </ligand>
</feature>
<dbReference type="HOGENOM" id="CLU_072626_0_1_1"/>
<dbReference type="GO" id="GO:0047443">
    <property type="term" value="F:4-hydroxy-4-methyl-2-oxoglutarate aldolase activity"/>
    <property type="evidence" value="ECO:0007669"/>
    <property type="project" value="TreeGrafter"/>
</dbReference>
<dbReference type="Gene3D" id="3.50.30.40">
    <property type="entry name" value="Ribonuclease E inhibitor RraA/RraA-like"/>
    <property type="match status" value="1"/>
</dbReference>